<dbReference type="Pfam" id="PF03640">
    <property type="entry name" value="Lipoprotein_15"/>
    <property type="match status" value="2"/>
</dbReference>
<dbReference type="Proteomes" id="UP001149140">
    <property type="component" value="Unassembled WGS sequence"/>
</dbReference>
<evidence type="ECO:0000256" key="2">
    <source>
        <dbReference type="SAM" id="SignalP"/>
    </source>
</evidence>
<evidence type="ECO:0000256" key="1">
    <source>
        <dbReference type="SAM" id="MobiDB-lite"/>
    </source>
</evidence>
<dbReference type="AlphaFoldDB" id="A0A9X3RZK5"/>
<dbReference type="GO" id="GO:0043448">
    <property type="term" value="P:alkane catabolic process"/>
    <property type="evidence" value="ECO:0007669"/>
    <property type="project" value="TreeGrafter"/>
</dbReference>
<sequence>MHRLLITAAVAALVALGLTSAGQAAGGATKVQTRHVALGTILVDGSGRTLYLFQKDKSSKSTCSGACADAWPPVLTTGKPTSAGSARKSLLSTSKRSDGKTQVTYNGHPLYRFSGDSKPGQTKGNKVNAFGARWYAVTAAGKRVGGY</sequence>
<dbReference type="InterPro" id="IPR005297">
    <property type="entry name" value="Lipoprotein_repeat"/>
</dbReference>
<evidence type="ECO:0000313" key="3">
    <source>
        <dbReference type="EMBL" id="MDA0159017.1"/>
    </source>
</evidence>
<dbReference type="PANTHER" id="PTHR39335">
    <property type="entry name" value="BLL4220 PROTEIN"/>
    <property type="match status" value="1"/>
</dbReference>
<keyword evidence="4" id="KW-1185">Reference proteome</keyword>
<protein>
    <recommendedName>
        <fullName evidence="5">Lipoprotein</fullName>
    </recommendedName>
</protein>
<name>A0A9X3RZK5_9ACTN</name>
<proteinExistence type="predicted"/>
<gene>
    <name evidence="3" type="ORF">OM076_01970</name>
</gene>
<feature type="region of interest" description="Disordered" evidence="1">
    <location>
        <begin position="76"/>
        <end position="101"/>
    </location>
</feature>
<organism evidence="3 4">
    <name type="scientific">Solirubrobacter ginsenosidimutans</name>
    <dbReference type="NCBI Taxonomy" id="490573"/>
    <lineage>
        <taxon>Bacteria</taxon>
        <taxon>Bacillati</taxon>
        <taxon>Actinomycetota</taxon>
        <taxon>Thermoleophilia</taxon>
        <taxon>Solirubrobacterales</taxon>
        <taxon>Solirubrobacteraceae</taxon>
        <taxon>Solirubrobacter</taxon>
    </lineage>
</organism>
<dbReference type="RefSeq" id="WP_270037670.1">
    <property type="nucleotide sequence ID" value="NZ_JAPDOD010000001.1"/>
</dbReference>
<dbReference type="PANTHER" id="PTHR39335:SF1">
    <property type="entry name" value="BLL4220 PROTEIN"/>
    <property type="match status" value="1"/>
</dbReference>
<feature type="signal peptide" evidence="2">
    <location>
        <begin position="1"/>
        <end position="24"/>
    </location>
</feature>
<evidence type="ECO:0008006" key="5">
    <source>
        <dbReference type="Google" id="ProtNLM"/>
    </source>
</evidence>
<evidence type="ECO:0000313" key="4">
    <source>
        <dbReference type="Proteomes" id="UP001149140"/>
    </source>
</evidence>
<comment type="caution">
    <text evidence="3">The sequence shown here is derived from an EMBL/GenBank/DDBJ whole genome shotgun (WGS) entry which is preliminary data.</text>
</comment>
<keyword evidence="2" id="KW-0732">Signal</keyword>
<accession>A0A9X3RZK5</accession>
<feature type="compositionally biased region" description="Polar residues" evidence="1">
    <location>
        <begin position="78"/>
        <end position="101"/>
    </location>
</feature>
<feature type="chain" id="PRO_5040830485" description="Lipoprotein" evidence="2">
    <location>
        <begin position="25"/>
        <end position="147"/>
    </location>
</feature>
<dbReference type="EMBL" id="JAPDOD010000001">
    <property type="protein sequence ID" value="MDA0159017.1"/>
    <property type="molecule type" value="Genomic_DNA"/>
</dbReference>
<reference evidence="3" key="1">
    <citation type="submission" date="2022-10" db="EMBL/GenBank/DDBJ databases">
        <title>The WGS of Solirubrobacter ginsenosidimutans DSM 21036.</title>
        <authorList>
            <person name="Jiang Z."/>
        </authorList>
    </citation>
    <scope>NUCLEOTIDE SEQUENCE</scope>
    <source>
        <strain evidence="3">DSM 21036</strain>
    </source>
</reference>